<dbReference type="HOGENOM" id="CLU_639167_0_0_5"/>
<organism evidence="2 3">
    <name type="scientific">Methylorubrum extorquens (strain DSM 6343 / CIP 106787 / DM4)</name>
    <name type="common">Methylobacterium extorquens</name>
    <dbReference type="NCBI Taxonomy" id="661410"/>
    <lineage>
        <taxon>Bacteria</taxon>
        <taxon>Pseudomonadati</taxon>
        <taxon>Pseudomonadota</taxon>
        <taxon>Alphaproteobacteria</taxon>
        <taxon>Hyphomicrobiales</taxon>
        <taxon>Methylobacteriaceae</taxon>
        <taxon>Methylorubrum</taxon>
    </lineage>
</organism>
<evidence type="ECO:0000313" key="2">
    <source>
        <dbReference type="EMBL" id="CAX26995.1"/>
    </source>
</evidence>
<gene>
    <name evidence="2" type="ORF">METD_I5384</name>
</gene>
<dbReference type="RefSeq" id="WP_015824453.1">
    <property type="nucleotide sequence ID" value="NC_012988.1"/>
</dbReference>
<evidence type="ECO:0000256" key="1">
    <source>
        <dbReference type="SAM" id="MobiDB-lite"/>
    </source>
</evidence>
<feature type="region of interest" description="Disordered" evidence="1">
    <location>
        <begin position="167"/>
        <end position="187"/>
    </location>
</feature>
<proteinExistence type="predicted"/>
<dbReference type="Proteomes" id="UP000008070">
    <property type="component" value="Chromosome"/>
</dbReference>
<name>C7CMK0_METED</name>
<reference evidence="3" key="1">
    <citation type="journal article" date="2009" name="PLoS ONE">
        <title>Methylobacterium genome sequences: a reference blueprint to investigate microbial metabolism of C1 compounds from natural and industrial sources.</title>
        <authorList>
            <person name="Vuilleumier S."/>
            <person name="Chistoserdova L."/>
            <person name="Lee M.-C."/>
            <person name="Bringel F."/>
            <person name="Lajus A."/>
            <person name="Zhou Y."/>
            <person name="Gourion B."/>
            <person name="Barbe V."/>
            <person name="Chang J."/>
            <person name="Cruveiller S."/>
            <person name="Dossat C."/>
            <person name="Gillett W."/>
            <person name="Gruffaz C."/>
            <person name="Haugen E."/>
            <person name="Hourcade E."/>
            <person name="Levy R."/>
            <person name="Mangenot S."/>
            <person name="Muller E."/>
            <person name="Nadalig T."/>
            <person name="Pagni M."/>
            <person name="Penny C."/>
            <person name="Peyraud R."/>
            <person name="Robinson D.G."/>
            <person name="Roche D."/>
            <person name="Rouy Z."/>
            <person name="Saenampechek C."/>
            <person name="Salvignol G."/>
            <person name="Vallenet D."/>
            <person name="Wu Z."/>
            <person name="Marx C.J."/>
            <person name="Vorholt J.A."/>
            <person name="Olson M.V."/>
            <person name="Kaul R."/>
            <person name="Weissenbach J."/>
            <person name="Medigue C."/>
            <person name="Lidstrom M.E."/>
        </authorList>
    </citation>
    <scope>NUCLEOTIDE SEQUENCE [LARGE SCALE GENOMIC DNA]</scope>
    <source>
        <strain evidence="3">DSM 6343 / CIP 106787 / DM4</strain>
    </source>
</reference>
<evidence type="ECO:0000313" key="3">
    <source>
        <dbReference type="Proteomes" id="UP000008070"/>
    </source>
</evidence>
<sequence length="451" mass="47376">MSATTKLTETPRQGLDPVNPKLAQQFEQLVDVLTRRLSPAHARLLSEPVPVAMSGGRPGLAWFAAIDGDAYPVSELDAATADALRAAAARLTSEIAALADDLEREGEASRELARLLRDALVVPDDAYLWSVDGEPVLVAWGYRRAGGNGPAVARAGVITASTASTLTPATTKAPSPAAPVHVKTPPGPPPSPVAAGLTRRVWVAPVLWLVFVLLCGVLADRLLHACAVGDAGWPSWLRAVLPDRCPAPSAAFDPAAASVLAAIRAADGEVHAAELTLTRRALSCDASCPVPPPRRAAVETPRAIPIDVERRLEGIERGRGLELTLAWEGASDLDLQVACPDQSRIAFNNRTACGGRLVADQNHDGGTGASRPVEHVIWDEAPAPDGRYAVEVNLFARHGETRPEIPFQVVLSRGGQVVTQRSGRVSAERVGLGVLTFDMPATIATGSSSVP</sequence>
<dbReference type="EMBL" id="FP103042">
    <property type="protein sequence ID" value="CAX26995.1"/>
    <property type="molecule type" value="Genomic_DNA"/>
</dbReference>
<dbReference type="GeneID" id="72992090"/>
<dbReference type="AlphaFoldDB" id="C7CMK0"/>
<accession>C7CMK0</accession>
<dbReference type="KEGG" id="mdi:METDI5384"/>
<protein>
    <submittedName>
        <fullName evidence="2">Uncharacterized protein</fullName>
    </submittedName>
</protein>
<feature type="compositionally biased region" description="Low complexity" evidence="1">
    <location>
        <begin position="167"/>
        <end position="184"/>
    </location>
</feature>